<gene>
    <name evidence="2" type="ORF">LOSG293_011060</name>
</gene>
<evidence type="ECO:0000313" key="2">
    <source>
        <dbReference type="EMBL" id="GAK47007.1"/>
    </source>
</evidence>
<sequence length="107" mass="12258">MEALPVMNKDELMEKIKDGKYMLFFSATWCSDCAFIKPSMPEIEKEYADYHFLAVDRDENIDLAAELSVFGIPSFIAFDKGTETGRFVNKDRKTKEQVEQFIDGLAS</sequence>
<dbReference type="Pfam" id="PF00085">
    <property type="entry name" value="Thioredoxin"/>
    <property type="match status" value="1"/>
</dbReference>
<keyword evidence="3" id="KW-1185">Reference proteome</keyword>
<dbReference type="EMBL" id="BBJM01000001">
    <property type="protein sequence ID" value="GAK47007.1"/>
    <property type="molecule type" value="Genomic_DNA"/>
</dbReference>
<dbReference type="Gene3D" id="3.40.30.10">
    <property type="entry name" value="Glutaredoxin"/>
    <property type="match status" value="1"/>
</dbReference>
<evidence type="ECO:0000259" key="1">
    <source>
        <dbReference type="PROSITE" id="PS51352"/>
    </source>
</evidence>
<dbReference type="SUPFAM" id="SSF52833">
    <property type="entry name" value="Thioredoxin-like"/>
    <property type="match status" value="1"/>
</dbReference>
<name>A0A081BG39_9LACO</name>
<dbReference type="RefSeq" id="WP_034525715.1">
    <property type="nucleotide sequence ID" value="NZ_BBAZ01000002.1"/>
</dbReference>
<organism evidence="2 3">
    <name type="scientific">Secundilactobacillus oryzae JCM 18671</name>
    <dbReference type="NCBI Taxonomy" id="1291743"/>
    <lineage>
        <taxon>Bacteria</taxon>
        <taxon>Bacillati</taxon>
        <taxon>Bacillota</taxon>
        <taxon>Bacilli</taxon>
        <taxon>Lactobacillales</taxon>
        <taxon>Lactobacillaceae</taxon>
        <taxon>Secundilactobacillus</taxon>
    </lineage>
</organism>
<feature type="domain" description="Thioredoxin" evidence="1">
    <location>
        <begin position="1"/>
        <end position="107"/>
    </location>
</feature>
<dbReference type="AlphaFoldDB" id="A0A081BG39"/>
<dbReference type="InterPro" id="IPR013766">
    <property type="entry name" value="Thioredoxin_domain"/>
</dbReference>
<accession>A0A081BG39</accession>
<dbReference type="InterPro" id="IPR036249">
    <property type="entry name" value="Thioredoxin-like_sf"/>
</dbReference>
<dbReference type="CDD" id="cd02947">
    <property type="entry name" value="TRX_family"/>
    <property type="match status" value="1"/>
</dbReference>
<protein>
    <submittedName>
        <fullName evidence="2">Thioredoxin</fullName>
    </submittedName>
</protein>
<dbReference type="Proteomes" id="UP000028700">
    <property type="component" value="Unassembled WGS sequence"/>
</dbReference>
<dbReference type="PANTHER" id="PTHR10438">
    <property type="entry name" value="THIOREDOXIN"/>
    <property type="match status" value="1"/>
</dbReference>
<dbReference type="InterPro" id="IPR050620">
    <property type="entry name" value="Thioredoxin_H-type-like"/>
</dbReference>
<reference evidence="2" key="1">
    <citation type="journal article" date="2014" name="Genome Announc.">
        <title>Draft Genome Sequence of Lactobacillus oryzae Strain SG293T.</title>
        <authorList>
            <person name="Tanizawa Y."/>
            <person name="Fujisawa T."/>
            <person name="Mochizuki T."/>
            <person name="Kaminuma E."/>
            <person name="Nakamura Y."/>
            <person name="Tohno M."/>
        </authorList>
    </citation>
    <scope>NUCLEOTIDE SEQUENCE [LARGE SCALE GENOMIC DNA]</scope>
    <source>
        <strain evidence="2">SG293</strain>
    </source>
</reference>
<proteinExistence type="predicted"/>
<dbReference type="PANTHER" id="PTHR10438:SF468">
    <property type="entry name" value="THIOREDOXIN-1-RELATED"/>
    <property type="match status" value="1"/>
</dbReference>
<dbReference type="PROSITE" id="PS51352">
    <property type="entry name" value="THIOREDOXIN_2"/>
    <property type="match status" value="1"/>
</dbReference>
<evidence type="ECO:0000313" key="3">
    <source>
        <dbReference type="Proteomes" id="UP000028700"/>
    </source>
</evidence>
<dbReference type="eggNOG" id="COG0526">
    <property type="taxonomic scope" value="Bacteria"/>
</dbReference>
<dbReference type="STRING" id="1291743.LOSG293_011060"/>
<comment type="caution">
    <text evidence="2">The sequence shown here is derived from an EMBL/GenBank/DDBJ whole genome shotgun (WGS) entry which is preliminary data.</text>
</comment>
<dbReference type="OrthoDB" id="7629852at2"/>